<evidence type="ECO:0000313" key="5">
    <source>
        <dbReference type="Proteomes" id="UP000574133"/>
    </source>
</evidence>
<feature type="chain" id="PRO_5032477930" evidence="1">
    <location>
        <begin position="31"/>
        <end position="540"/>
    </location>
</feature>
<accession>A0A841TKI5</accession>
<dbReference type="InterPro" id="IPR022742">
    <property type="entry name" value="Hydrolase_4"/>
</dbReference>
<dbReference type="Gene3D" id="3.40.50.1820">
    <property type="entry name" value="alpha/beta hydrolase"/>
    <property type="match status" value="1"/>
</dbReference>
<protein>
    <submittedName>
        <fullName evidence="4">Prolyl oligopeptidase family serine peptidase</fullName>
    </submittedName>
</protein>
<dbReference type="GO" id="GO:0052689">
    <property type="term" value="F:carboxylic ester hydrolase activity"/>
    <property type="evidence" value="ECO:0007669"/>
    <property type="project" value="TreeGrafter"/>
</dbReference>
<dbReference type="InterPro" id="IPR036582">
    <property type="entry name" value="Mao_N_sf"/>
</dbReference>
<gene>
    <name evidence="4" type="ORF">H4Q31_19405</name>
</gene>
<sequence>MFIRRNKALQNTAIAAILAAALALPGIAGAADSGSADGQAPIREIAGKLGAQVRWDQATHTVTVTKDGIKLLLTVGQSSAVLNGSPVQLGEPLRIEHNQTLVSPELLAKWLANPALLSEVTNTADSFLTAVSAGNAEQAVQYLSPALKQSVPDAQWATLWTAYAQAYGAPEALVSKTTNRNAVHDNYTYTYQTNLTRLSYTIRVNRSGEVDDLYIEQANPSVYQAPSYDNPDAYTEEEITLGSGSLALPGTLTIPSNGDGPFPALVLVHGSGTNDRDETIGGGKPFRDLAVGLASQGIAVLRYDKVTYEHMLKSAADPEFTLTKETVNDAISAVEYLRGRSDIDASHIFAAGHSQGGFAMPLIVQADQDHSIKGTIILSGPSEPFVDILVEQQEEQIKRLKSLGQDTTANEAVMSQMQAIAAMVNDPQYSTDNLPANFPLAPAYWWFQQRDYNPVELAKTQSGPMLVLQGENDCQVPAIQLDGWKNGLANRTDVQYKSYPKVTHLLSEYDGVSTGAEYAQPNHVSEAIVNDIATWVLATK</sequence>
<proteinExistence type="predicted"/>
<dbReference type="SUPFAM" id="SSF55383">
    <property type="entry name" value="Copper amine oxidase, domain N"/>
    <property type="match status" value="1"/>
</dbReference>
<dbReference type="SUPFAM" id="SSF53474">
    <property type="entry name" value="alpha/beta-Hydrolases"/>
    <property type="match status" value="1"/>
</dbReference>
<dbReference type="Gene3D" id="3.30.457.10">
    <property type="entry name" value="Copper amine oxidase-like, N-terminal domain"/>
    <property type="match status" value="1"/>
</dbReference>
<dbReference type="InterPro" id="IPR029058">
    <property type="entry name" value="AB_hydrolase_fold"/>
</dbReference>
<dbReference type="PANTHER" id="PTHR43265:SF1">
    <property type="entry name" value="ESTERASE ESTD"/>
    <property type="match status" value="1"/>
</dbReference>
<evidence type="ECO:0000313" key="4">
    <source>
        <dbReference type="EMBL" id="MBB6679457.1"/>
    </source>
</evidence>
<dbReference type="Pfam" id="PF12146">
    <property type="entry name" value="Hydrolase_4"/>
    <property type="match status" value="1"/>
</dbReference>
<reference evidence="4 5" key="1">
    <citation type="submission" date="2020-08" db="EMBL/GenBank/DDBJ databases">
        <title>Cohnella phylogeny.</title>
        <authorList>
            <person name="Dunlap C."/>
        </authorList>
    </citation>
    <scope>NUCLEOTIDE SEQUENCE [LARGE SCALE GENOMIC DNA]</scope>
    <source>
        <strain evidence="4 5">DSM 103658</strain>
    </source>
</reference>
<dbReference type="InterPro" id="IPR012854">
    <property type="entry name" value="Cu_amine_oxidase-like_N"/>
</dbReference>
<evidence type="ECO:0000259" key="3">
    <source>
        <dbReference type="Pfam" id="PF12146"/>
    </source>
</evidence>
<name>A0A841TKI5_9BACL</name>
<dbReference type="Pfam" id="PF07833">
    <property type="entry name" value="Cu_amine_oxidN1"/>
    <property type="match status" value="1"/>
</dbReference>
<feature type="domain" description="Serine aminopeptidase S33" evidence="3">
    <location>
        <begin position="286"/>
        <end position="506"/>
    </location>
</feature>
<dbReference type="AlphaFoldDB" id="A0A841TKI5"/>
<feature type="signal peptide" evidence="1">
    <location>
        <begin position="1"/>
        <end position="30"/>
    </location>
</feature>
<dbReference type="PANTHER" id="PTHR43265">
    <property type="entry name" value="ESTERASE ESTD"/>
    <property type="match status" value="1"/>
</dbReference>
<keyword evidence="1" id="KW-0732">Signal</keyword>
<dbReference type="Proteomes" id="UP000574133">
    <property type="component" value="Unassembled WGS sequence"/>
</dbReference>
<evidence type="ECO:0000259" key="2">
    <source>
        <dbReference type="Pfam" id="PF07833"/>
    </source>
</evidence>
<comment type="caution">
    <text evidence="4">The sequence shown here is derived from an EMBL/GenBank/DDBJ whole genome shotgun (WGS) entry which is preliminary data.</text>
</comment>
<keyword evidence="5" id="KW-1185">Reference proteome</keyword>
<dbReference type="RefSeq" id="WP_185180716.1">
    <property type="nucleotide sequence ID" value="NZ_CBCSEP010000026.1"/>
</dbReference>
<feature type="domain" description="Copper amine oxidase-like N-terminal" evidence="2">
    <location>
        <begin position="41"/>
        <end position="109"/>
    </location>
</feature>
<dbReference type="EMBL" id="JACJVN010000083">
    <property type="protein sequence ID" value="MBB6679457.1"/>
    <property type="molecule type" value="Genomic_DNA"/>
</dbReference>
<organism evidence="4 5">
    <name type="scientific">Cohnella lubricantis</name>
    <dbReference type="NCBI Taxonomy" id="2163172"/>
    <lineage>
        <taxon>Bacteria</taxon>
        <taxon>Bacillati</taxon>
        <taxon>Bacillota</taxon>
        <taxon>Bacilli</taxon>
        <taxon>Bacillales</taxon>
        <taxon>Paenibacillaceae</taxon>
        <taxon>Cohnella</taxon>
    </lineage>
</organism>
<dbReference type="InterPro" id="IPR053145">
    <property type="entry name" value="AB_hydrolase_Est10"/>
</dbReference>
<evidence type="ECO:0000256" key="1">
    <source>
        <dbReference type="SAM" id="SignalP"/>
    </source>
</evidence>